<reference evidence="2" key="1">
    <citation type="submission" date="2020-07" db="EMBL/GenBank/DDBJ databases">
        <title>Multicomponent nature underlies the extraordinary mechanical properties of spider dragline silk.</title>
        <authorList>
            <person name="Kono N."/>
            <person name="Nakamura H."/>
            <person name="Mori M."/>
            <person name="Yoshida Y."/>
            <person name="Ohtoshi R."/>
            <person name="Malay A.D."/>
            <person name="Moran D.A.P."/>
            <person name="Tomita M."/>
            <person name="Numata K."/>
            <person name="Arakawa K."/>
        </authorList>
    </citation>
    <scope>NUCLEOTIDE SEQUENCE</scope>
</reference>
<feature type="region of interest" description="Disordered" evidence="1">
    <location>
        <begin position="65"/>
        <end position="96"/>
    </location>
</feature>
<proteinExistence type="predicted"/>
<gene>
    <name evidence="2" type="ORF">TNCT_730531</name>
</gene>
<protein>
    <submittedName>
        <fullName evidence="2">Uncharacterized protein</fullName>
    </submittedName>
</protein>
<evidence type="ECO:0000256" key="1">
    <source>
        <dbReference type="SAM" id="MobiDB-lite"/>
    </source>
</evidence>
<accession>A0A8X6LE68</accession>
<feature type="compositionally biased region" description="Basic residues" evidence="1">
    <location>
        <begin position="65"/>
        <end position="82"/>
    </location>
</feature>
<dbReference type="Proteomes" id="UP000887116">
    <property type="component" value="Unassembled WGS sequence"/>
</dbReference>
<evidence type="ECO:0000313" key="3">
    <source>
        <dbReference type="Proteomes" id="UP000887116"/>
    </source>
</evidence>
<dbReference type="AlphaFoldDB" id="A0A8X6LE68"/>
<feature type="compositionally biased region" description="Basic and acidic residues" evidence="1">
    <location>
        <begin position="83"/>
        <end position="92"/>
    </location>
</feature>
<organism evidence="2 3">
    <name type="scientific">Trichonephila clavata</name>
    <name type="common">Joro spider</name>
    <name type="synonym">Nephila clavata</name>
    <dbReference type="NCBI Taxonomy" id="2740835"/>
    <lineage>
        <taxon>Eukaryota</taxon>
        <taxon>Metazoa</taxon>
        <taxon>Ecdysozoa</taxon>
        <taxon>Arthropoda</taxon>
        <taxon>Chelicerata</taxon>
        <taxon>Arachnida</taxon>
        <taxon>Araneae</taxon>
        <taxon>Araneomorphae</taxon>
        <taxon>Entelegynae</taxon>
        <taxon>Araneoidea</taxon>
        <taxon>Nephilidae</taxon>
        <taxon>Trichonephila</taxon>
    </lineage>
</organism>
<comment type="caution">
    <text evidence="2">The sequence shown here is derived from an EMBL/GenBank/DDBJ whole genome shotgun (WGS) entry which is preliminary data.</text>
</comment>
<dbReference type="EMBL" id="BMAO01036026">
    <property type="protein sequence ID" value="GFR07556.1"/>
    <property type="molecule type" value="Genomic_DNA"/>
</dbReference>
<name>A0A8X6LE68_TRICU</name>
<sequence length="141" mass="16386">MHFIDTLLEDAQDVFQSVVNFISDTKPGISSFHPVINPKRSSELSRSRFHFKHLPNCKKINSTRCHRTRHMKKKNQRKHAIRKTKDEWSPKKKDAKRTIVAVQSNLPKPSVENVIPTTEKSDDYEDHIFTIMQVQEAPHSG</sequence>
<keyword evidence="3" id="KW-1185">Reference proteome</keyword>
<evidence type="ECO:0000313" key="2">
    <source>
        <dbReference type="EMBL" id="GFR07556.1"/>
    </source>
</evidence>